<keyword evidence="8" id="KW-0833">Ubl conjugation pathway</keyword>
<evidence type="ECO:0000256" key="11">
    <source>
        <dbReference type="ARBA" id="ARBA00023136"/>
    </source>
</evidence>
<dbReference type="EMBL" id="LN730391">
    <property type="protein sequence ID" value="CEP13640.1"/>
    <property type="molecule type" value="Genomic_DNA"/>
</dbReference>
<evidence type="ECO:0000256" key="6">
    <source>
        <dbReference type="ARBA" id="ARBA00022723"/>
    </source>
</evidence>
<dbReference type="EC" id="2.3.2.27" evidence="3"/>
<comment type="catalytic activity">
    <reaction evidence="1">
        <text>S-ubiquitinyl-[E2 ubiquitin-conjugating enzyme]-L-cysteine + [acceptor protein]-L-lysine = [E2 ubiquitin-conjugating enzyme]-L-cysteine + N(6)-ubiquitinyl-[acceptor protein]-L-lysine.</text>
        <dbReference type="EC" id="2.3.2.27"/>
    </reaction>
</comment>
<evidence type="ECO:0000256" key="7">
    <source>
        <dbReference type="ARBA" id="ARBA00022771"/>
    </source>
</evidence>
<name>A0A0B7NE72_9FUNG</name>
<dbReference type="GO" id="GO:0008270">
    <property type="term" value="F:zinc ion binding"/>
    <property type="evidence" value="ECO:0007669"/>
    <property type="project" value="UniProtKB-KW"/>
</dbReference>
<dbReference type="SUPFAM" id="SSF52025">
    <property type="entry name" value="PA domain"/>
    <property type="match status" value="1"/>
</dbReference>
<dbReference type="InterPro" id="IPR013083">
    <property type="entry name" value="Znf_RING/FYVE/PHD"/>
</dbReference>
<keyword evidence="9" id="KW-0862">Zinc</keyword>
<keyword evidence="18" id="KW-1185">Reference proteome</keyword>
<keyword evidence="15" id="KW-0732">Signal</keyword>
<dbReference type="Pfam" id="PF02225">
    <property type="entry name" value="PA"/>
    <property type="match status" value="1"/>
</dbReference>
<feature type="signal peptide" evidence="15">
    <location>
        <begin position="1"/>
        <end position="20"/>
    </location>
</feature>
<keyword evidence="7 12" id="KW-0863">Zinc-finger</keyword>
<dbReference type="CDD" id="cd16454">
    <property type="entry name" value="RING-H2_PA-TM-RING"/>
    <property type="match status" value="1"/>
</dbReference>
<evidence type="ECO:0000256" key="12">
    <source>
        <dbReference type="PROSITE-ProRule" id="PRU00175"/>
    </source>
</evidence>
<feature type="chain" id="PRO_5002138036" description="RING-type E3 ubiquitin transferase" evidence="15">
    <location>
        <begin position="21"/>
        <end position="663"/>
    </location>
</feature>
<evidence type="ECO:0000256" key="9">
    <source>
        <dbReference type="ARBA" id="ARBA00022833"/>
    </source>
</evidence>
<dbReference type="Proteomes" id="UP000054107">
    <property type="component" value="Unassembled WGS sequence"/>
</dbReference>
<comment type="subcellular location">
    <subcellularLocation>
        <location evidence="2">Membrane</location>
        <topology evidence="2">Multi-pass membrane protein</topology>
    </subcellularLocation>
</comment>
<feature type="transmembrane region" description="Helical" evidence="14">
    <location>
        <begin position="224"/>
        <end position="245"/>
    </location>
</feature>
<feature type="domain" description="RING-type" evidence="16">
    <location>
        <begin position="362"/>
        <end position="404"/>
    </location>
</feature>
<dbReference type="CDD" id="cd00538">
    <property type="entry name" value="PA"/>
    <property type="match status" value="1"/>
</dbReference>
<dbReference type="AlphaFoldDB" id="A0A0B7NE72"/>
<evidence type="ECO:0000256" key="14">
    <source>
        <dbReference type="SAM" id="Phobius"/>
    </source>
</evidence>
<dbReference type="PANTHER" id="PTHR45977">
    <property type="entry name" value="TARGET OF ERK KINASE MPK-1"/>
    <property type="match status" value="1"/>
</dbReference>
<evidence type="ECO:0000259" key="16">
    <source>
        <dbReference type="PROSITE" id="PS50089"/>
    </source>
</evidence>
<evidence type="ECO:0000256" key="3">
    <source>
        <dbReference type="ARBA" id="ARBA00012483"/>
    </source>
</evidence>
<evidence type="ECO:0000313" key="18">
    <source>
        <dbReference type="Proteomes" id="UP000054107"/>
    </source>
</evidence>
<dbReference type="GO" id="GO:0016567">
    <property type="term" value="P:protein ubiquitination"/>
    <property type="evidence" value="ECO:0007669"/>
    <property type="project" value="TreeGrafter"/>
</dbReference>
<dbReference type="PROSITE" id="PS50089">
    <property type="entry name" value="ZF_RING_2"/>
    <property type="match status" value="1"/>
</dbReference>
<feature type="region of interest" description="Disordered" evidence="13">
    <location>
        <begin position="452"/>
        <end position="483"/>
    </location>
</feature>
<evidence type="ECO:0000256" key="4">
    <source>
        <dbReference type="ARBA" id="ARBA00022679"/>
    </source>
</evidence>
<keyword evidence="5 14" id="KW-0812">Transmembrane</keyword>
<evidence type="ECO:0000256" key="1">
    <source>
        <dbReference type="ARBA" id="ARBA00000900"/>
    </source>
</evidence>
<evidence type="ECO:0000256" key="2">
    <source>
        <dbReference type="ARBA" id="ARBA00004141"/>
    </source>
</evidence>
<evidence type="ECO:0000256" key="10">
    <source>
        <dbReference type="ARBA" id="ARBA00022989"/>
    </source>
</evidence>
<dbReference type="Pfam" id="PF13639">
    <property type="entry name" value="zf-RING_2"/>
    <property type="match status" value="1"/>
</dbReference>
<evidence type="ECO:0000256" key="15">
    <source>
        <dbReference type="SAM" id="SignalP"/>
    </source>
</evidence>
<dbReference type="SMART" id="SM00184">
    <property type="entry name" value="RING"/>
    <property type="match status" value="1"/>
</dbReference>
<dbReference type="STRING" id="35722.A0A0B7NE72"/>
<keyword evidence="4" id="KW-0808">Transferase</keyword>
<dbReference type="GO" id="GO:0061630">
    <property type="term" value="F:ubiquitin protein ligase activity"/>
    <property type="evidence" value="ECO:0007669"/>
    <property type="project" value="UniProtKB-EC"/>
</dbReference>
<dbReference type="OrthoDB" id="8062037at2759"/>
<reference evidence="17 18" key="1">
    <citation type="submission" date="2014-09" db="EMBL/GenBank/DDBJ databases">
        <authorList>
            <person name="Ellenberger Sabrina"/>
        </authorList>
    </citation>
    <scope>NUCLEOTIDE SEQUENCE [LARGE SCALE GENOMIC DNA]</scope>
    <source>
        <strain evidence="17 18">CBS 412.66</strain>
    </source>
</reference>
<dbReference type="InterPro" id="IPR003137">
    <property type="entry name" value="PA_domain"/>
</dbReference>
<feature type="region of interest" description="Disordered" evidence="13">
    <location>
        <begin position="553"/>
        <end position="586"/>
    </location>
</feature>
<evidence type="ECO:0000313" key="17">
    <source>
        <dbReference type="EMBL" id="CEP13640.1"/>
    </source>
</evidence>
<proteinExistence type="predicted"/>
<dbReference type="PANTHER" id="PTHR45977:SF4">
    <property type="entry name" value="RING-TYPE DOMAIN-CONTAINING PROTEIN"/>
    <property type="match status" value="1"/>
</dbReference>
<keyword evidence="11 14" id="KW-0472">Membrane</keyword>
<dbReference type="SUPFAM" id="SSF57850">
    <property type="entry name" value="RING/U-box"/>
    <property type="match status" value="1"/>
</dbReference>
<feature type="compositionally biased region" description="Polar residues" evidence="13">
    <location>
        <begin position="553"/>
        <end position="564"/>
    </location>
</feature>
<dbReference type="GO" id="GO:0016020">
    <property type="term" value="C:membrane"/>
    <property type="evidence" value="ECO:0007669"/>
    <property type="project" value="UniProtKB-SubCell"/>
</dbReference>
<dbReference type="InterPro" id="IPR001841">
    <property type="entry name" value="Znf_RING"/>
</dbReference>
<evidence type="ECO:0000256" key="8">
    <source>
        <dbReference type="ARBA" id="ARBA00022786"/>
    </source>
</evidence>
<evidence type="ECO:0000256" key="13">
    <source>
        <dbReference type="SAM" id="MobiDB-lite"/>
    </source>
</evidence>
<dbReference type="GO" id="GO:0006511">
    <property type="term" value="P:ubiquitin-dependent protein catabolic process"/>
    <property type="evidence" value="ECO:0007669"/>
    <property type="project" value="TreeGrafter"/>
</dbReference>
<feature type="compositionally biased region" description="Low complexity" evidence="13">
    <location>
        <begin position="460"/>
        <end position="473"/>
    </location>
</feature>
<gene>
    <name evidence="17" type="primary">PARPA_07760.1 scaffold 30457</name>
</gene>
<sequence length="663" mass="72736">MKGILISALLVLLVGNLAEAGIFLKEKDPYILQGATWLYSNSTAITQVALDVPANRFIQTVAPLDNMPSPGLDGTTGVLYNRGDSCASGIVQQPVPLPFYSIDAKSTKVPKIALITKQGGSCSLVEKIRNAENEGAIGVIVYDTLTNTNVQDRSAGVPPESGLTIPAYYAEHGVGVELYHQLEKMAGVPIHKMPVNDGSNLTTRIAVRVSLMPADNVKPVAWEYTLLVMIVILGTSIFFSGKFIMHVYLWKKGQRLQSVVERHRVHDAEALPMGKPLLTVERLYEFSTRTIDSLPDEEERRKVENVLSDEKQREALKNTTAVSSAAAASKSERSFFGKKRLNRKPSLASAIIKLGAPVNNMCVVCLEAFKIGDQVRELPCHHEYHCGCIDPWLTSKSGECPLCKFDCSVDSKSETIVSDPDSLLAAAEVPGLRGMLLRPYLRFKETRRKRLGQVGDLPASTSQPRQVQSSRQSALITDTEAPHSPGLRAALRAVEAAENLEQQQQQQAEQAGQQDEQAEQQEQQQEQQQRQMEANLPIEEQQMAYAAATTGNVENNEPTANSASIIDEPLTPLYPPERPLSEDLRRESIDSRRFVVTEEEEQEATPRTSMATQEYTPTIMTSAPTASVPASDGGLLPDIDVSSISLCSIDLDNIVIDDEHQSH</sequence>
<dbReference type="Gene3D" id="3.50.30.30">
    <property type="match status" value="1"/>
</dbReference>
<organism evidence="17 18">
    <name type="scientific">Parasitella parasitica</name>
    <dbReference type="NCBI Taxonomy" id="35722"/>
    <lineage>
        <taxon>Eukaryota</taxon>
        <taxon>Fungi</taxon>
        <taxon>Fungi incertae sedis</taxon>
        <taxon>Mucoromycota</taxon>
        <taxon>Mucoromycotina</taxon>
        <taxon>Mucoromycetes</taxon>
        <taxon>Mucorales</taxon>
        <taxon>Mucorineae</taxon>
        <taxon>Mucoraceae</taxon>
        <taxon>Parasitella</taxon>
    </lineage>
</organism>
<keyword evidence="6" id="KW-0479">Metal-binding</keyword>
<feature type="region of interest" description="Disordered" evidence="13">
    <location>
        <begin position="498"/>
        <end position="531"/>
    </location>
</feature>
<evidence type="ECO:0000256" key="5">
    <source>
        <dbReference type="ARBA" id="ARBA00022692"/>
    </source>
</evidence>
<dbReference type="Gene3D" id="3.30.40.10">
    <property type="entry name" value="Zinc/RING finger domain, C3HC4 (zinc finger)"/>
    <property type="match status" value="1"/>
</dbReference>
<dbReference type="InterPro" id="IPR046450">
    <property type="entry name" value="PA_dom_sf"/>
</dbReference>
<protein>
    <recommendedName>
        <fullName evidence="3">RING-type E3 ubiquitin transferase</fullName>
        <ecNumber evidence="3">2.3.2.27</ecNumber>
    </recommendedName>
</protein>
<keyword evidence="10 14" id="KW-1133">Transmembrane helix</keyword>
<accession>A0A0B7NE72</accession>